<evidence type="ECO:0000313" key="2">
    <source>
        <dbReference type="Proteomes" id="UP000735205"/>
    </source>
</evidence>
<dbReference type="InterPro" id="IPR024096">
    <property type="entry name" value="NO_sig/Golgi_transp_ligand-bd"/>
</dbReference>
<dbReference type="EMBL" id="JAAMFJ010000001">
    <property type="protein sequence ID" value="MBS9336248.1"/>
    <property type="molecule type" value="Genomic_DNA"/>
</dbReference>
<proteinExistence type="predicted"/>
<dbReference type="Gene3D" id="3.30.1380.20">
    <property type="entry name" value="Trafficking protein particle complex subunit 3"/>
    <property type="match status" value="1"/>
</dbReference>
<accession>A0ABS5QSS4</accession>
<gene>
    <name evidence="1" type="ORF">G6R28_03255</name>
</gene>
<dbReference type="Pfam" id="PF10702">
    <property type="entry name" value="DUF2507"/>
    <property type="match status" value="1"/>
</dbReference>
<keyword evidence="2" id="KW-1185">Reference proteome</keyword>
<protein>
    <submittedName>
        <fullName evidence="1">YslB family protein</fullName>
    </submittedName>
</protein>
<comment type="caution">
    <text evidence="1">The sequence shown here is derived from an EMBL/GenBank/DDBJ whole genome shotgun (WGS) entry which is preliminary data.</text>
</comment>
<dbReference type="SUPFAM" id="SSF111126">
    <property type="entry name" value="Ligand-binding domain in the NO signalling and Golgi transport"/>
    <property type="match status" value="1"/>
</dbReference>
<organism evidence="1 2">
    <name type="scientific">Fructobacillus papyrifericola</name>
    <dbReference type="NCBI Taxonomy" id="2713172"/>
    <lineage>
        <taxon>Bacteria</taxon>
        <taxon>Bacillati</taxon>
        <taxon>Bacillota</taxon>
        <taxon>Bacilli</taxon>
        <taxon>Lactobacillales</taxon>
        <taxon>Lactobacillaceae</taxon>
        <taxon>Fructobacillus</taxon>
    </lineage>
</organism>
<reference evidence="1 2" key="1">
    <citation type="submission" date="2020-02" db="EMBL/GenBank/DDBJ databases">
        <title>Fructobacillus sp. isolated from paper mulberry of Taiwan.</title>
        <authorList>
            <person name="Lin S.-T."/>
        </authorList>
    </citation>
    <scope>NUCLEOTIDE SEQUENCE [LARGE SCALE GENOMIC DNA]</scope>
    <source>
        <strain evidence="1 2">M1-21</strain>
    </source>
</reference>
<name>A0ABS5QSS4_9LACO</name>
<dbReference type="InterPro" id="IPR019642">
    <property type="entry name" value="DUF2507"/>
</dbReference>
<evidence type="ECO:0000313" key="1">
    <source>
        <dbReference type="EMBL" id="MBS9336248.1"/>
    </source>
</evidence>
<dbReference type="Proteomes" id="UP000735205">
    <property type="component" value="Unassembled WGS sequence"/>
</dbReference>
<sequence length="278" mass="30559">MPNARSNQTIGSTRSENAFASLLLRDGLLQNLLTDDYANITYWAGKELARQFPLESIAEITDFFEKAGFGDLTITYQGEAEQQWVLSGPVVADRLALNRQADFSLEAGFLAQQVELQYEAVSESYFQVVNRKHAVTITIMADSDHKIDSLTASEQVGLRDRFFDLMDEKTEAVNEQIENSGSIKPASESHMIDEDAAVSEAEALSQTAVNSVSEIEKNSQSQLSQAAAEESVAQVAADTEDVMLDEEELSVQQSITNSLLAFDPKAKKRGDSKTALDF</sequence>
<dbReference type="RefSeq" id="WP_213792791.1">
    <property type="nucleotide sequence ID" value="NZ_JAAMFJ010000001.1"/>
</dbReference>